<sequence>MRNKYVSIIAIMLFFTLICSQAGATEGTVMSTETKERIIEQYGLDSPVTGSPEWSGMDVGISSPIDVFVMLCRFIVSPLVFTIQEIL</sequence>
<dbReference type="EMBL" id="CP009285">
    <property type="protein sequence ID" value="AIQ59024.1"/>
    <property type="molecule type" value="Genomic_DNA"/>
</dbReference>
<dbReference type="HOGENOM" id="CLU_176985_0_0_9"/>
<evidence type="ECO:0000313" key="2">
    <source>
        <dbReference type="EMBL" id="AIQ59024.1"/>
    </source>
</evidence>
<evidence type="ECO:0000256" key="1">
    <source>
        <dbReference type="SAM" id="SignalP"/>
    </source>
</evidence>
<keyword evidence="1" id="KW-0732">Signal</keyword>
<proteinExistence type="predicted"/>
<dbReference type="RefSeq" id="WP_042214518.1">
    <property type="nucleotide sequence ID" value="NZ_CP009285.1"/>
</dbReference>
<protein>
    <submittedName>
        <fullName evidence="2">Uncharacterized protein</fullName>
    </submittedName>
</protein>
<dbReference type="OrthoDB" id="2664853at2"/>
<organism evidence="2 3">
    <name type="scientific">Paenibacillus borealis</name>
    <dbReference type="NCBI Taxonomy" id="160799"/>
    <lineage>
        <taxon>Bacteria</taxon>
        <taxon>Bacillati</taxon>
        <taxon>Bacillota</taxon>
        <taxon>Bacilli</taxon>
        <taxon>Bacillales</taxon>
        <taxon>Paenibacillaceae</taxon>
        <taxon>Paenibacillus</taxon>
    </lineage>
</organism>
<dbReference type="Proteomes" id="UP000029518">
    <property type="component" value="Chromosome"/>
</dbReference>
<dbReference type="AlphaFoldDB" id="A0A089MRB1"/>
<reference evidence="2" key="1">
    <citation type="submission" date="2014-08" db="EMBL/GenBank/DDBJ databases">
        <title>Comparative genomics of the Paenibacillus odorifer group.</title>
        <authorList>
            <person name="den Bakker H.C."/>
            <person name="Tsai Y.-C.Y.-C."/>
            <person name="Martin N."/>
            <person name="Korlach J."/>
            <person name="Wiedmann M."/>
        </authorList>
    </citation>
    <scope>NUCLEOTIDE SEQUENCE [LARGE SCALE GENOMIC DNA]</scope>
    <source>
        <strain evidence="2">DSM 13188</strain>
    </source>
</reference>
<dbReference type="KEGG" id="pbd:PBOR_20370"/>
<name>A0A089MRB1_PAEBO</name>
<feature type="signal peptide" evidence="1">
    <location>
        <begin position="1"/>
        <end position="24"/>
    </location>
</feature>
<gene>
    <name evidence="2" type="ORF">PBOR_20370</name>
</gene>
<feature type="chain" id="PRO_5001847591" evidence="1">
    <location>
        <begin position="25"/>
        <end position="87"/>
    </location>
</feature>
<accession>A0A089MRB1</accession>
<keyword evidence="3" id="KW-1185">Reference proteome</keyword>
<evidence type="ECO:0000313" key="3">
    <source>
        <dbReference type="Proteomes" id="UP000029518"/>
    </source>
</evidence>